<dbReference type="SMART" id="SM00692">
    <property type="entry name" value="DM3"/>
    <property type="match status" value="1"/>
</dbReference>
<evidence type="ECO:0000259" key="6">
    <source>
        <dbReference type="PROSITE" id="PS50950"/>
    </source>
</evidence>
<organism evidence="7 8">
    <name type="scientific">Ranitomeya imitator</name>
    <name type="common">mimic poison frog</name>
    <dbReference type="NCBI Taxonomy" id="111125"/>
    <lineage>
        <taxon>Eukaryota</taxon>
        <taxon>Metazoa</taxon>
        <taxon>Chordata</taxon>
        <taxon>Craniata</taxon>
        <taxon>Vertebrata</taxon>
        <taxon>Euteleostomi</taxon>
        <taxon>Amphibia</taxon>
        <taxon>Batrachia</taxon>
        <taxon>Anura</taxon>
        <taxon>Neobatrachia</taxon>
        <taxon>Hyloidea</taxon>
        <taxon>Dendrobatidae</taxon>
        <taxon>Dendrobatinae</taxon>
        <taxon>Ranitomeya</taxon>
    </lineage>
</organism>
<keyword evidence="8" id="KW-1185">Reference proteome</keyword>
<evidence type="ECO:0000256" key="1">
    <source>
        <dbReference type="ARBA" id="ARBA00022723"/>
    </source>
</evidence>
<keyword evidence="4 5" id="KW-0238">DNA-binding</keyword>
<dbReference type="PANTHER" id="PTHR46927:SF2">
    <property type="entry name" value="THAP DOMAIN-CONTAINING PROTEIN 8"/>
    <property type="match status" value="1"/>
</dbReference>
<sequence length="479" mass="52590">MPKSCVVPECRRAETGRESYYKFPLHDKVRLKQWLTNMNVENFFPTKNQYLCNKHFRPSCFHIRWGVRYLRHDAVPTIFSSSPVVSSRIQVTKPRTLNPAQNVSDEVCVSAVSPLIIGETQVLPDTLTIALDPTSSTGQISIDGAELLLNTDPSAVVGAVNLVPLIHFVESFDGLSLALAPSHGFQTVALPIEMLGEHQVQQVPLVEQHGFLSEEHIATTTLQHDFVLQSVGDEVPAVFEVTAGSNHDAMGVENISIEPFFEAGLPTPPPATMTTEDVMSYLETMQTATLVPVLSSGPLPPLIPSQETILSSSTEGPITSTVPIVSKRCYEVTSSDESAEFSTEPSEVPNKLPESLSTAEMVSVVMNLQQKVMTLQQRHQKHCSKLEVMEGVVDQLKKENLISEDKLNFLELACLNATTIQTDDTETIAIVCEDEDQGLLYAVPLQSENRTILRIEKPTSPSGIRSELDTVKSKGCKTP</sequence>
<evidence type="ECO:0000256" key="5">
    <source>
        <dbReference type="PROSITE-ProRule" id="PRU00309"/>
    </source>
</evidence>
<feature type="domain" description="THAP-type" evidence="6">
    <location>
        <begin position="1"/>
        <end position="79"/>
    </location>
</feature>
<protein>
    <recommendedName>
        <fullName evidence="6">THAP-type domain-containing protein</fullName>
    </recommendedName>
</protein>
<proteinExistence type="predicted"/>
<keyword evidence="3" id="KW-0862">Zinc</keyword>
<comment type="caution">
    <text evidence="7">The sequence shown here is derived from an EMBL/GenBank/DDBJ whole genome shotgun (WGS) entry which is preliminary data.</text>
</comment>
<evidence type="ECO:0000256" key="4">
    <source>
        <dbReference type="ARBA" id="ARBA00023125"/>
    </source>
</evidence>
<dbReference type="InterPro" id="IPR052224">
    <property type="entry name" value="THAP_domain_protein"/>
</dbReference>
<dbReference type="PROSITE" id="PS50950">
    <property type="entry name" value="ZF_THAP"/>
    <property type="match status" value="1"/>
</dbReference>
<dbReference type="EMBL" id="CAUEEQ010028684">
    <property type="protein sequence ID" value="CAJ0948574.1"/>
    <property type="molecule type" value="Genomic_DNA"/>
</dbReference>
<keyword evidence="2 5" id="KW-0863">Zinc-finger</keyword>
<dbReference type="Proteomes" id="UP001176940">
    <property type="component" value="Unassembled WGS sequence"/>
</dbReference>
<accession>A0ABN9LR66</accession>
<evidence type="ECO:0000313" key="8">
    <source>
        <dbReference type="Proteomes" id="UP001176940"/>
    </source>
</evidence>
<keyword evidence="1" id="KW-0479">Metal-binding</keyword>
<reference evidence="7" key="1">
    <citation type="submission" date="2023-07" db="EMBL/GenBank/DDBJ databases">
        <authorList>
            <person name="Stuckert A."/>
        </authorList>
    </citation>
    <scope>NUCLEOTIDE SEQUENCE</scope>
</reference>
<dbReference type="PANTHER" id="PTHR46927">
    <property type="entry name" value="AGAP005574-PA"/>
    <property type="match status" value="1"/>
</dbReference>
<dbReference type="Pfam" id="PF05485">
    <property type="entry name" value="THAP"/>
    <property type="match status" value="1"/>
</dbReference>
<dbReference type="InterPro" id="IPR006612">
    <property type="entry name" value="THAP_Znf"/>
</dbReference>
<evidence type="ECO:0000256" key="3">
    <source>
        <dbReference type="ARBA" id="ARBA00022833"/>
    </source>
</evidence>
<evidence type="ECO:0000256" key="2">
    <source>
        <dbReference type="ARBA" id="ARBA00022771"/>
    </source>
</evidence>
<evidence type="ECO:0000313" key="7">
    <source>
        <dbReference type="EMBL" id="CAJ0948574.1"/>
    </source>
</evidence>
<gene>
    <name evidence="7" type="ORF">RIMI_LOCUS12205648</name>
</gene>
<dbReference type="SMART" id="SM00980">
    <property type="entry name" value="THAP"/>
    <property type="match status" value="1"/>
</dbReference>
<dbReference type="SUPFAM" id="SSF57716">
    <property type="entry name" value="Glucocorticoid receptor-like (DNA-binding domain)"/>
    <property type="match status" value="1"/>
</dbReference>
<name>A0ABN9LR66_9NEOB</name>